<evidence type="ECO:0000259" key="9">
    <source>
        <dbReference type="Pfam" id="PF25944"/>
    </source>
</evidence>
<dbReference type="PANTHER" id="PTHR30469">
    <property type="entry name" value="MULTIDRUG RESISTANCE PROTEIN MDTA"/>
    <property type="match status" value="1"/>
</dbReference>
<evidence type="ECO:0000259" key="10">
    <source>
        <dbReference type="Pfam" id="PF25967"/>
    </source>
</evidence>
<accession>A0AA48M7J7</accession>
<evidence type="ECO:0000259" key="8">
    <source>
        <dbReference type="Pfam" id="PF25917"/>
    </source>
</evidence>
<dbReference type="InterPro" id="IPR058624">
    <property type="entry name" value="MdtA-like_HH"/>
</dbReference>
<keyword evidence="5" id="KW-0472">Membrane</keyword>
<feature type="domain" description="Multidrug resistance protein MdtA-like alpha-helical hairpin" evidence="7">
    <location>
        <begin position="123"/>
        <end position="192"/>
    </location>
</feature>
<evidence type="ECO:0000313" key="11">
    <source>
        <dbReference type="EMBL" id="CAJ0891264.1"/>
    </source>
</evidence>
<dbReference type="SUPFAM" id="SSF111369">
    <property type="entry name" value="HlyD-like secretion proteins"/>
    <property type="match status" value="1"/>
</dbReference>
<dbReference type="InterPro" id="IPR058627">
    <property type="entry name" value="MdtA-like_C"/>
</dbReference>
<dbReference type="InterPro" id="IPR058625">
    <property type="entry name" value="MdtA-like_BSH"/>
</dbReference>
<comment type="subcellular location">
    <subcellularLocation>
        <location evidence="1">Cell membrane</location>
    </subcellularLocation>
</comment>
<evidence type="ECO:0000256" key="1">
    <source>
        <dbReference type="ARBA" id="ARBA00004236"/>
    </source>
</evidence>
<dbReference type="EMBL" id="OY288114">
    <property type="protein sequence ID" value="CAJ0891264.1"/>
    <property type="molecule type" value="Genomic_DNA"/>
</dbReference>
<keyword evidence="3" id="KW-1003">Cell membrane</keyword>
<evidence type="ECO:0000256" key="2">
    <source>
        <dbReference type="ARBA" id="ARBA00022448"/>
    </source>
</evidence>
<evidence type="ECO:0000256" key="5">
    <source>
        <dbReference type="ARBA" id="ARBA00023136"/>
    </source>
</evidence>
<gene>
    <name evidence="11" type="primary">mdtA</name>
    <name evidence="11" type="ORF">AMST5_04119</name>
</gene>
<dbReference type="Pfam" id="PF25944">
    <property type="entry name" value="Beta-barrel_RND"/>
    <property type="match status" value="1"/>
</dbReference>
<dbReference type="PANTHER" id="PTHR30469:SF12">
    <property type="entry name" value="MULTIDRUG RESISTANCE PROTEIN MDTA"/>
    <property type="match status" value="1"/>
</dbReference>
<dbReference type="InterPro" id="IPR058626">
    <property type="entry name" value="MdtA-like_b-barrel"/>
</dbReference>
<dbReference type="NCBIfam" id="TIGR01730">
    <property type="entry name" value="RND_mfp"/>
    <property type="match status" value="1"/>
</dbReference>
<evidence type="ECO:0000256" key="3">
    <source>
        <dbReference type="ARBA" id="ARBA00022475"/>
    </source>
</evidence>
<feature type="region of interest" description="Disordered" evidence="6">
    <location>
        <begin position="387"/>
        <end position="429"/>
    </location>
</feature>
<evidence type="ECO:0000256" key="6">
    <source>
        <dbReference type="SAM" id="MobiDB-lite"/>
    </source>
</evidence>
<feature type="domain" description="Multidrug resistance protein MdtA-like C-terminal permuted SH3" evidence="10">
    <location>
        <begin position="315"/>
        <end position="374"/>
    </location>
</feature>
<reference evidence="11" key="1">
    <citation type="submission" date="2023-07" db="EMBL/GenBank/DDBJ databases">
        <authorList>
            <person name="Pelsma A.J. K."/>
        </authorList>
    </citation>
    <scope>NUCLEOTIDE SEQUENCE</scope>
</reference>
<protein>
    <submittedName>
        <fullName evidence="11">Multidrug resistance protein MdtA</fullName>
    </submittedName>
</protein>
<proteinExistence type="predicted"/>
<keyword evidence="2" id="KW-0813">Transport</keyword>
<feature type="compositionally biased region" description="Low complexity" evidence="6">
    <location>
        <begin position="388"/>
        <end position="401"/>
    </location>
</feature>
<dbReference type="Pfam" id="PF25967">
    <property type="entry name" value="RND-MFP_C"/>
    <property type="match status" value="1"/>
</dbReference>
<keyword evidence="4" id="KW-0997">Cell inner membrane</keyword>
<name>A0AA48M7J7_9ZZZZ</name>
<dbReference type="GO" id="GO:1990281">
    <property type="term" value="C:efflux pump complex"/>
    <property type="evidence" value="ECO:0007669"/>
    <property type="project" value="TreeGrafter"/>
</dbReference>
<dbReference type="GO" id="GO:0015562">
    <property type="term" value="F:efflux transmembrane transporter activity"/>
    <property type="evidence" value="ECO:0007669"/>
    <property type="project" value="TreeGrafter"/>
</dbReference>
<feature type="domain" description="Multidrug resistance protein MdtA-like beta-barrel" evidence="9">
    <location>
        <begin position="229"/>
        <end position="311"/>
    </location>
</feature>
<dbReference type="Pfam" id="PF25917">
    <property type="entry name" value="BSH_RND"/>
    <property type="match status" value="1"/>
</dbReference>
<dbReference type="InterPro" id="IPR006143">
    <property type="entry name" value="RND_pump_MFP"/>
</dbReference>
<dbReference type="Gene3D" id="2.40.50.100">
    <property type="match status" value="1"/>
</dbReference>
<organism evidence="11">
    <name type="scientific">freshwater sediment metagenome</name>
    <dbReference type="NCBI Taxonomy" id="556182"/>
    <lineage>
        <taxon>unclassified sequences</taxon>
        <taxon>metagenomes</taxon>
        <taxon>ecological metagenomes</taxon>
    </lineage>
</organism>
<dbReference type="AlphaFoldDB" id="A0AA48M7J7"/>
<sequence length="429" mass="45409">MIRADRRITMAIGALVLALAAGWAWQSGFRFGGGDKPAADTVQVGPDGVPRRDEAVSVATAQSRVQDVPVTIDAVGTVQALNTVTIRTQVDGRLLNLAFTEGQDVKKGDVLAEIDPSLYKALYDQAVAKKAQDEANLANARVDLVRYEKLVAGKFLSAQQYSTQKAQVSQLEAQVRADQAAIDNTKTTLDYATIRSPIDGRVGIRLVDVGNILHPNDANGIVVVTQLRPIYVVFTLPQQALPAVQKAQAAGIAKVRALGPDNASVLETGDLAVVDNQIDQLTGTVKLKATFANKDLGLWPGQFVNVRLMLDTIRNATVVPSPAVQRGPNGAFVYVLESDGRAHMKSVTTGRQDEQLVVLTSGLEPGATVVASGFARLFDGAKVHVSRSEAPPVAAATTSEAPAPPPAEPRKGRGGHKERDAKGEGSPGR</sequence>
<dbReference type="Gene3D" id="2.40.420.20">
    <property type="match status" value="1"/>
</dbReference>
<evidence type="ECO:0000256" key="4">
    <source>
        <dbReference type="ARBA" id="ARBA00022519"/>
    </source>
</evidence>
<dbReference type="Gene3D" id="2.40.30.170">
    <property type="match status" value="1"/>
</dbReference>
<feature type="domain" description="Multidrug resistance protein MdtA-like barrel-sandwich hybrid" evidence="8">
    <location>
        <begin position="82"/>
        <end position="225"/>
    </location>
</feature>
<dbReference type="Gene3D" id="1.10.287.470">
    <property type="entry name" value="Helix hairpin bin"/>
    <property type="match status" value="1"/>
</dbReference>
<evidence type="ECO:0000259" key="7">
    <source>
        <dbReference type="Pfam" id="PF25876"/>
    </source>
</evidence>
<feature type="compositionally biased region" description="Basic and acidic residues" evidence="6">
    <location>
        <begin position="408"/>
        <end position="423"/>
    </location>
</feature>
<dbReference type="Pfam" id="PF25876">
    <property type="entry name" value="HH_MFP_RND"/>
    <property type="match status" value="1"/>
</dbReference>